<feature type="transmembrane region" description="Helical" evidence="1">
    <location>
        <begin position="101"/>
        <end position="119"/>
    </location>
</feature>
<protein>
    <submittedName>
        <fullName evidence="3">Uncharacterized protein</fullName>
    </submittedName>
</protein>
<feature type="signal peptide" evidence="2">
    <location>
        <begin position="1"/>
        <end position="23"/>
    </location>
</feature>
<feature type="chain" id="PRO_5045532175" evidence="2">
    <location>
        <begin position="24"/>
        <end position="152"/>
    </location>
</feature>
<keyword evidence="1" id="KW-0472">Membrane</keyword>
<keyword evidence="1" id="KW-1133">Transmembrane helix</keyword>
<keyword evidence="1" id="KW-0812">Transmembrane</keyword>
<comment type="caution">
    <text evidence="3">The sequence shown here is derived from an EMBL/GenBank/DDBJ whole genome shotgun (WGS) entry which is preliminary data.</text>
</comment>
<evidence type="ECO:0000313" key="4">
    <source>
        <dbReference type="Proteomes" id="UP001465331"/>
    </source>
</evidence>
<sequence length="152" mass="15398">MRLRSARIASAVMLLSLGAGAHAEPPLDGNIGLAVGLEWGAPRPALYLSAWHGVRLAGQGADQVPQRPILRLGGGADADALGSAARTGAPATEDEDEGYSAWLYAGLVVSGLAVAALLAGGGDHSDEAGEFARDELVENNPPCQPIPGVCLP</sequence>
<name>A0ABV2A8P1_9GAMM</name>
<evidence type="ECO:0000256" key="1">
    <source>
        <dbReference type="SAM" id="Phobius"/>
    </source>
</evidence>
<dbReference type="EMBL" id="JBEPIJ010000003">
    <property type="protein sequence ID" value="MES0873206.1"/>
    <property type="molecule type" value="Genomic_DNA"/>
</dbReference>
<keyword evidence="2" id="KW-0732">Signal</keyword>
<organism evidence="3 4">
    <name type="scientific">Sinimarinibacterium thermocellulolyticum</name>
    <dbReference type="NCBI Taxonomy" id="3170016"/>
    <lineage>
        <taxon>Bacteria</taxon>
        <taxon>Pseudomonadati</taxon>
        <taxon>Pseudomonadota</taxon>
        <taxon>Gammaproteobacteria</taxon>
        <taxon>Nevskiales</taxon>
        <taxon>Nevskiaceae</taxon>
        <taxon>Sinimarinibacterium</taxon>
    </lineage>
</organism>
<dbReference type="Proteomes" id="UP001465331">
    <property type="component" value="Unassembled WGS sequence"/>
</dbReference>
<keyword evidence="4" id="KW-1185">Reference proteome</keyword>
<gene>
    <name evidence="3" type="ORF">ABSH63_04145</name>
</gene>
<reference evidence="3 4" key="1">
    <citation type="submission" date="2024-06" db="EMBL/GenBank/DDBJ databases">
        <authorList>
            <person name="Li Z."/>
            <person name="Jiang Y."/>
        </authorList>
    </citation>
    <scope>NUCLEOTIDE SEQUENCE [LARGE SCALE GENOMIC DNA]</scope>
    <source>
        <strain evidence="3 4">HSW-8</strain>
    </source>
</reference>
<evidence type="ECO:0000256" key="2">
    <source>
        <dbReference type="SAM" id="SignalP"/>
    </source>
</evidence>
<accession>A0ABV2A8P1</accession>
<evidence type="ECO:0000313" key="3">
    <source>
        <dbReference type="EMBL" id="MES0873206.1"/>
    </source>
</evidence>
<proteinExistence type="predicted"/>